<gene>
    <name evidence="2" type="ORF">BTO08_18300</name>
</gene>
<dbReference type="OrthoDB" id="9810154at2"/>
<evidence type="ECO:0000313" key="2">
    <source>
        <dbReference type="EMBL" id="PQJ62196.1"/>
    </source>
</evidence>
<dbReference type="Pfam" id="PF05235">
    <property type="entry name" value="CHAD"/>
    <property type="match status" value="1"/>
</dbReference>
<dbReference type="Proteomes" id="UP000238730">
    <property type="component" value="Unassembled WGS sequence"/>
</dbReference>
<dbReference type="PANTHER" id="PTHR39339:SF1">
    <property type="entry name" value="CHAD DOMAIN-CONTAINING PROTEIN"/>
    <property type="match status" value="1"/>
</dbReference>
<dbReference type="EMBL" id="MSCJ01000003">
    <property type="protein sequence ID" value="PQJ62196.1"/>
    <property type="molecule type" value="Genomic_DNA"/>
</dbReference>
<comment type="caution">
    <text evidence="2">The sequence shown here is derived from an EMBL/GenBank/DDBJ whole genome shotgun (WGS) entry which is preliminary data.</text>
</comment>
<reference evidence="2 3" key="1">
    <citation type="submission" date="2016-12" db="EMBL/GenBank/DDBJ databases">
        <title>Diversity of luminous bacteria.</title>
        <authorList>
            <person name="Yoshizawa S."/>
            <person name="Kogure K."/>
        </authorList>
    </citation>
    <scope>NUCLEOTIDE SEQUENCE [LARGE SCALE GENOMIC DNA]</scope>
    <source>
        <strain evidence="2 3">LC1-200</strain>
    </source>
</reference>
<accession>A0A2S7VJ24</accession>
<evidence type="ECO:0000313" key="3">
    <source>
        <dbReference type="Proteomes" id="UP000238730"/>
    </source>
</evidence>
<dbReference type="Gene3D" id="1.40.20.10">
    <property type="entry name" value="CHAD domain"/>
    <property type="match status" value="1"/>
</dbReference>
<evidence type="ECO:0000259" key="1">
    <source>
        <dbReference type="PROSITE" id="PS51708"/>
    </source>
</evidence>
<sequence length="308" mass="36737">MHKRDTFQLPRKTSDVYPIHSTLPLPKIIRSHVLQNFSFCENYQKGIIKDDDPEFLHQYRVTMRRIRAILSLHQPIFIPEQLKETNIALKQLMQPTNLQRDLDVYLMQMEHYFNLVEHKHHQGLARFFDDLQHQRQKTYKKNKQWLKSEEYKAQYKHIRTQLKQLSPRMEDLSMPPQQMINTLLLNLNNRIITSMNAIDTQTSDAQLHRLRIKCKKLRYGLEYYHPLTEQFSLSLKAKTLKLLQAKLGDFNDSSVQIDFLNHYLEQYKKAGRRAKAIGLLLQKIQQKHLENKQQLIIEVVQCSQNTAH</sequence>
<feature type="domain" description="CHAD" evidence="1">
    <location>
        <begin position="22"/>
        <end position="308"/>
    </location>
</feature>
<dbReference type="AlphaFoldDB" id="A0A2S7VJ24"/>
<dbReference type="PANTHER" id="PTHR39339">
    <property type="entry name" value="SLR1444 PROTEIN"/>
    <property type="match status" value="1"/>
</dbReference>
<dbReference type="RefSeq" id="WP_105062016.1">
    <property type="nucleotide sequence ID" value="NZ_MSCJ01000003.1"/>
</dbReference>
<dbReference type="InterPro" id="IPR038186">
    <property type="entry name" value="CHAD_dom_sf"/>
</dbReference>
<dbReference type="SMART" id="SM00880">
    <property type="entry name" value="CHAD"/>
    <property type="match status" value="1"/>
</dbReference>
<dbReference type="PROSITE" id="PS51708">
    <property type="entry name" value="CHAD"/>
    <property type="match status" value="1"/>
</dbReference>
<organism evidence="2 3">
    <name type="scientific">Photobacterium angustum</name>
    <dbReference type="NCBI Taxonomy" id="661"/>
    <lineage>
        <taxon>Bacteria</taxon>
        <taxon>Pseudomonadati</taxon>
        <taxon>Pseudomonadota</taxon>
        <taxon>Gammaproteobacteria</taxon>
        <taxon>Vibrionales</taxon>
        <taxon>Vibrionaceae</taxon>
        <taxon>Photobacterium</taxon>
    </lineage>
</organism>
<protein>
    <submittedName>
        <fullName evidence="2">Metal-binding protein</fullName>
    </submittedName>
</protein>
<name>A0A2S7VJ24_PHOAN</name>
<dbReference type="InterPro" id="IPR007899">
    <property type="entry name" value="CHAD_dom"/>
</dbReference>
<proteinExistence type="predicted"/>